<evidence type="ECO:0000313" key="2">
    <source>
        <dbReference type="Proteomes" id="UP000886998"/>
    </source>
</evidence>
<proteinExistence type="predicted"/>
<protein>
    <submittedName>
        <fullName evidence="1">Uncharacterized protein</fullName>
    </submittedName>
</protein>
<evidence type="ECO:0000313" key="1">
    <source>
        <dbReference type="EMBL" id="GFS55162.1"/>
    </source>
</evidence>
<reference evidence="1" key="1">
    <citation type="submission" date="2020-08" db="EMBL/GenBank/DDBJ databases">
        <title>Multicomponent nature underlies the extraordinary mechanical properties of spider dragline silk.</title>
        <authorList>
            <person name="Kono N."/>
            <person name="Nakamura H."/>
            <person name="Mori M."/>
            <person name="Yoshida Y."/>
            <person name="Ohtoshi R."/>
            <person name="Malay A.D."/>
            <person name="Moran D.A.P."/>
            <person name="Tomita M."/>
            <person name="Numata K."/>
            <person name="Arakawa K."/>
        </authorList>
    </citation>
    <scope>NUCLEOTIDE SEQUENCE</scope>
</reference>
<sequence length="85" mass="9904">MYKVFRSTGTECNKMEFYMGHRGDFSKKPVYTDKFDSAMKSSEEEITFNIGVNEDDDIAIDLDHVAPNVKFVKFRTFMTDEGRED</sequence>
<name>A0A8X6MIG7_9ARAC</name>
<gene>
    <name evidence="1" type="ORF">TNIN_362211</name>
</gene>
<dbReference type="Proteomes" id="UP000886998">
    <property type="component" value="Unassembled WGS sequence"/>
</dbReference>
<dbReference type="AlphaFoldDB" id="A0A8X6MIG7"/>
<dbReference type="EMBL" id="BMAV01027002">
    <property type="protein sequence ID" value="GFS55162.1"/>
    <property type="molecule type" value="Genomic_DNA"/>
</dbReference>
<comment type="caution">
    <text evidence="1">The sequence shown here is derived from an EMBL/GenBank/DDBJ whole genome shotgun (WGS) entry which is preliminary data.</text>
</comment>
<organism evidence="1 2">
    <name type="scientific">Trichonephila inaurata madagascariensis</name>
    <dbReference type="NCBI Taxonomy" id="2747483"/>
    <lineage>
        <taxon>Eukaryota</taxon>
        <taxon>Metazoa</taxon>
        <taxon>Ecdysozoa</taxon>
        <taxon>Arthropoda</taxon>
        <taxon>Chelicerata</taxon>
        <taxon>Arachnida</taxon>
        <taxon>Araneae</taxon>
        <taxon>Araneomorphae</taxon>
        <taxon>Entelegynae</taxon>
        <taxon>Araneoidea</taxon>
        <taxon>Nephilidae</taxon>
        <taxon>Trichonephila</taxon>
        <taxon>Trichonephila inaurata</taxon>
    </lineage>
</organism>
<keyword evidence="2" id="KW-1185">Reference proteome</keyword>
<accession>A0A8X6MIG7</accession>